<organism evidence="2 3">
    <name type="scientific">Sparus aurata</name>
    <name type="common">Gilthead sea bream</name>
    <dbReference type="NCBI Taxonomy" id="8175"/>
    <lineage>
        <taxon>Eukaryota</taxon>
        <taxon>Metazoa</taxon>
        <taxon>Chordata</taxon>
        <taxon>Craniata</taxon>
        <taxon>Vertebrata</taxon>
        <taxon>Euteleostomi</taxon>
        <taxon>Actinopterygii</taxon>
        <taxon>Neopterygii</taxon>
        <taxon>Teleostei</taxon>
        <taxon>Neoteleostei</taxon>
        <taxon>Acanthomorphata</taxon>
        <taxon>Eupercaria</taxon>
        <taxon>Spariformes</taxon>
        <taxon>Sparidae</taxon>
        <taxon>Sparus</taxon>
    </lineage>
</organism>
<dbReference type="InParanoid" id="A0A671URS2"/>
<sequence length="83" mass="9404">VFSKQCFKAKTISTRRSNNMTSIPSLYKLEYSNIISAHLGLDILSNTNFPKMLFTWGRHFERDRRRRGGGGGGERAGILKLSI</sequence>
<evidence type="ECO:0000256" key="1">
    <source>
        <dbReference type="SAM" id="MobiDB-lite"/>
    </source>
</evidence>
<reference evidence="2" key="1">
    <citation type="submission" date="2021-04" db="EMBL/GenBank/DDBJ databases">
        <authorList>
            <consortium name="Wellcome Sanger Institute Data Sharing"/>
        </authorList>
    </citation>
    <scope>NUCLEOTIDE SEQUENCE [LARGE SCALE GENOMIC DNA]</scope>
</reference>
<keyword evidence="3" id="KW-1185">Reference proteome</keyword>
<protein>
    <submittedName>
        <fullName evidence="2">Uncharacterized protein</fullName>
    </submittedName>
</protein>
<reference evidence="2" key="3">
    <citation type="submission" date="2025-09" db="UniProtKB">
        <authorList>
            <consortium name="Ensembl"/>
        </authorList>
    </citation>
    <scope>IDENTIFICATION</scope>
</reference>
<dbReference type="Ensembl" id="ENSSAUT00010016178.1">
    <property type="protein sequence ID" value="ENSSAUP00010015255.1"/>
    <property type="gene ID" value="ENSSAUG00010007090.1"/>
</dbReference>
<name>A0A671URS2_SPAAU</name>
<dbReference type="Proteomes" id="UP000472265">
    <property type="component" value="Chromosome 11"/>
</dbReference>
<evidence type="ECO:0000313" key="2">
    <source>
        <dbReference type="Ensembl" id="ENSSAUP00010015255.1"/>
    </source>
</evidence>
<feature type="region of interest" description="Disordered" evidence="1">
    <location>
        <begin position="64"/>
        <end position="83"/>
    </location>
</feature>
<accession>A0A671URS2</accession>
<reference evidence="2" key="2">
    <citation type="submission" date="2025-08" db="UniProtKB">
        <authorList>
            <consortium name="Ensembl"/>
        </authorList>
    </citation>
    <scope>IDENTIFICATION</scope>
</reference>
<proteinExistence type="predicted"/>
<dbReference type="AlphaFoldDB" id="A0A671URS2"/>
<evidence type="ECO:0000313" key="3">
    <source>
        <dbReference type="Proteomes" id="UP000472265"/>
    </source>
</evidence>